<accession>A0A6A4HB63</accession>
<dbReference type="EMBL" id="ML769552">
    <property type="protein sequence ID" value="KAE9394355.1"/>
    <property type="molecule type" value="Genomic_DNA"/>
</dbReference>
<protein>
    <submittedName>
        <fullName evidence="2">Uncharacterized protein</fullName>
    </submittedName>
</protein>
<dbReference type="InterPro" id="IPR045469">
    <property type="entry name" value="Nis1"/>
</dbReference>
<feature type="signal peptide" evidence="1">
    <location>
        <begin position="1"/>
        <end position="23"/>
    </location>
</feature>
<name>A0A6A4HB63_9AGAR</name>
<proteinExistence type="predicted"/>
<dbReference type="AlphaFoldDB" id="A0A6A4HB63"/>
<dbReference type="Proteomes" id="UP000799118">
    <property type="component" value="Unassembled WGS sequence"/>
</dbReference>
<gene>
    <name evidence="2" type="ORF">BT96DRAFT_862911</name>
</gene>
<dbReference type="OrthoDB" id="2841294at2759"/>
<reference evidence="2" key="1">
    <citation type="journal article" date="2019" name="Environ. Microbiol.">
        <title>Fungal ecological strategies reflected in gene transcription - a case study of two litter decomposers.</title>
        <authorList>
            <person name="Barbi F."/>
            <person name="Kohler A."/>
            <person name="Barry K."/>
            <person name="Baskaran P."/>
            <person name="Daum C."/>
            <person name="Fauchery L."/>
            <person name="Ihrmark K."/>
            <person name="Kuo A."/>
            <person name="LaButti K."/>
            <person name="Lipzen A."/>
            <person name="Morin E."/>
            <person name="Grigoriev I.V."/>
            <person name="Henrissat B."/>
            <person name="Lindahl B."/>
            <person name="Martin F."/>
        </authorList>
    </citation>
    <scope>NUCLEOTIDE SEQUENCE</scope>
    <source>
        <strain evidence="2">JB14</strain>
    </source>
</reference>
<sequence length="143" mass="15264">MNLLKSFVFLALASTSFIAGAEAQGIVINHPTANTTLHQGVPFTVQISRPNHIQYAYEVGVAIGALACTSPCPDPESQLGDVLYTGPYNPQFHGPGDQYQNFTVTIPQGSQTGSYQLGIIRFFLIGAGPSEAVNEYAVPVHVK</sequence>
<feature type="chain" id="PRO_5025568548" evidence="1">
    <location>
        <begin position="24"/>
        <end position="143"/>
    </location>
</feature>
<evidence type="ECO:0000313" key="2">
    <source>
        <dbReference type="EMBL" id="KAE9394355.1"/>
    </source>
</evidence>
<dbReference type="Pfam" id="PF19271">
    <property type="entry name" value="Nis1"/>
    <property type="match status" value="1"/>
</dbReference>
<keyword evidence="1" id="KW-0732">Signal</keyword>
<evidence type="ECO:0000313" key="3">
    <source>
        <dbReference type="Proteomes" id="UP000799118"/>
    </source>
</evidence>
<keyword evidence="3" id="KW-1185">Reference proteome</keyword>
<evidence type="ECO:0000256" key="1">
    <source>
        <dbReference type="SAM" id="SignalP"/>
    </source>
</evidence>
<organism evidence="2 3">
    <name type="scientific">Gymnopus androsaceus JB14</name>
    <dbReference type="NCBI Taxonomy" id="1447944"/>
    <lineage>
        <taxon>Eukaryota</taxon>
        <taxon>Fungi</taxon>
        <taxon>Dikarya</taxon>
        <taxon>Basidiomycota</taxon>
        <taxon>Agaricomycotina</taxon>
        <taxon>Agaricomycetes</taxon>
        <taxon>Agaricomycetidae</taxon>
        <taxon>Agaricales</taxon>
        <taxon>Marasmiineae</taxon>
        <taxon>Omphalotaceae</taxon>
        <taxon>Gymnopus</taxon>
    </lineage>
</organism>